<organism evidence="1 2">
    <name type="scientific">Rhizobium rosettiformans W3</name>
    <dbReference type="NCBI Taxonomy" id="538378"/>
    <lineage>
        <taxon>Bacteria</taxon>
        <taxon>Pseudomonadati</taxon>
        <taxon>Pseudomonadota</taxon>
        <taxon>Alphaproteobacteria</taxon>
        <taxon>Hyphomicrobiales</taxon>
        <taxon>Rhizobiaceae</taxon>
        <taxon>Rhizobium/Agrobacterium group</taxon>
        <taxon>Rhizobium</taxon>
    </lineage>
</organism>
<reference evidence="1 2" key="1">
    <citation type="submission" date="2019-04" db="EMBL/GenBank/DDBJ databases">
        <title>genome sequence of strain W3.</title>
        <authorList>
            <person name="Gao J."/>
            <person name="Sun J."/>
        </authorList>
    </citation>
    <scope>NUCLEOTIDE SEQUENCE [LARGE SCALE GENOMIC DNA]</scope>
    <source>
        <strain evidence="1 2">W3</strain>
    </source>
</reference>
<comment type="caution">
    <text evidence="1">The sequence shown here is derived from an EMBL/GenBank/DDBJ whole genome shotgun (WGS) entry which is preliminary data.</text>
</comment>
<accession>A0A4S8Q3G0</accession>
<name>A0A4S8Q3G0_9HYPH</name>
<dbReference type="InterPro" id="IPR056955">
    <property type="entry name" value="ORC-CDC6-like"/>
</dbReference>
<proteinExistence type="predicted"/>
<dbReference type="EMBL" id="STGU01000007">
    <property type="protein sequence ID" value="THV34714.1"/>
    <property type="molecule type" value="Genomic_DNA"/>
</dbReference>
<evidence type="ECO:0000313" key="2">
    <source>
        <dbReference type="Proteomes" id="UP000307378"/>
    </source>
</evidence>
<gene>
    <name evidence="1" type="ORF">FAA86_13580</name>
</gene>
<dbReference type="Pfam" id="PF24389">
    <property type="entry name" value="ORC-CDC6-like"/>
    <property type="match status" value="1"/>
</dbReference>
<dbReference type="AlphaFoldDB" id="A0A4S8Q3G0"/>
<protein>
    <submittedName>
        <fullName evidence="1">Uncharacterized protein</fullName>
    </submittedName>
</protein>
<evidence type="ECO:0000313" key="1">
    <source>
        <dbReference type="EMBL" id="THV34714.1"/>
    </source>
</evidence>
<sequence>MKSNPFFELYVTDRISPRDFVTIFSDFLVPHAEPLFLQGNAVITGIQGSGKSMLLQLLQPYIRRQYFESDTEFPVPPERRKFLGVNVNLAHSSAIDFGLRRDFDDEPAEVELLFADFFNYLAIDGLLKNIRYIAEGPVELAREAGLKVMGNEVNEIARSVSQLPVWEGWLEPTSSLDDLQKSVASRLHGYRRYLHMKDRVLDPSFRSTRTAVGIPIIECAEALRNSGFIAPGTNVFVNVDQYEELGNISSRNKENPADYRAVINKALASRDPRVSYRIGTRGHAWRRHSQIMGTNAKLEEERDYKYVDLDMLLKRSENVGKDIFSKFARDVFQRRLKFAGFSEMCVRSSGTDALVDVYGKSPTSSEKVRKFGIRRPERALRFEKGTKPQTIEILNSLAKRDLLSAKLGEIWIRQKGDVYDLQVPDEKLPWELQKYWKKERREVAALQIASQTGTRALWGGAEDIVGLSGGNILVFLSLNQFIWDTWLQDKGRDFNSLEDLPKIEIGVQTAGVHKASHFWVEKIRQETGRSGDRFRFAFIVAEFLARRLYEDDKLSNPGHTGFSVLMSDLEDFPGVKAFLEELADYGNFLMLDHTTKNADRKGRVKLYFHPVFCPRFDLPYVRTKEPYYASVKEVLSWMFSAGSKVALAPQLPSSQKELFSDG</sequence>
<dbReference type="RefSeq" id="WP_136541394.1">
    <property type="nucleotide sequence ID" value="NZ_STGU01000007.1"/>
</dbReference>
<dbReference type="Proteomes" id="UP000307378">
    <property type="component" value="Unassembled WGS sequence"/>
</dbReference>